<protein>
    <submittedName>
        <fullName evidence="6">AMP-binding protein</fullName>
    </submittedName>
</protein>
<proteinExistence type="inferred from homology"/>
<name>A0A158BZH4_9BURK</name>
<dbReference type="Proteomes" id="UP000071859">
    <property type="component" value="Unassembled WGS sequence"/>
</dbReference>
<feature type="domain" description="AMP-binding enzyme C-terminal" evidence="5">
    <location>
        <begin position="28"/>
        <end position="110"/>
    </location>
</feature>
<keyword evidence="7" id="KW-1185">Reference proteome</keyword>
<evidence type="ECO:0000256" key="3">
    <source>
        <dbReference type="ARBA" id="ARBA00022832"/>
    </source>
</evidence>
<dbReference type="EMBL" id="FCOX02000015">
    <property type="protein sequence ID" value="SAK75509.1"/>
    <property type="molecule type" value="Genomic_DNA"/>
</dbReference>
<gene>
    <name evidence="6" type="ORF">AWB78_03294</name>
</gene>
<dbReference type="AlphaFoldDB" id="A0A158BZH4"/>
<dbReference type="Pfam" id="PF13193">
    <property type="entry name" value="AMP-binding_C"/>
    <property type="match status" value="1"/>
</dbReference>
<dbReference type="InterPro" id="IPR025110">
    <property type="entry name" value="AMP-bd_C"/>
</dbReference>
<comment type="caution">
    <text evidence="6">The sequence shown here is derived from an EMBL/GenBank/DDBJ whole genome shotgun (WGS) entry which is preliminary data.</text>
</comment>
<evidence type="ECO:0000256" key="2">
    <source>
        <dbReference type="ARBA" id="ARBA00022598"/>
    </source>
</evidence>
<dbReference type="PANTHER" id="PTHR43859:SF4">
    <property type="entry name" value="BUTANOATE--COA LIGASE AAE1-RELATED"/>
    <property type="match status" value="1"/>
</dbReference>
<dbReference type="InterPro" id="IPR045851">
    <property type="entry name" value="AMP-bd_C_sf"/>
</dbReference>
<sequence>MTPDGFIQIVDRIKDVIKTGGEWVSSIEVESLITGVAGVQECAVVGVRDEKWGERPMAFVVRDAEMGVCVEAIRERLMQHVDAKRLSKYAVPDAERIAFVAEIPKTSVGKINKKLLRERGLA</sequence>
<organism evidence="6 7">
    <name type="scientific">Caballeronia calidae</name>
    <dbReference type="NCBI Taxonomy" id="1777139"/>
    <lineage>
        <taxon>Bacteria</taxon>
        <taxon>Pseudomonadati</taxon>
        <taxon>Pseudomonadota</taxon>
        <taxon>Betaproteobacteria</taxon>
        <taxon>Burkholderiales</taxon>
        <taxon>Burkholderiaceae</taxon>
        <taxon>Caballeronia</taxon>
    </lineage>
</organism>
<dbReference type="SUPFAM" id="SSF56801">
    <property type="entry name" value="Acetyl-CoA synthetase-like"/>
    <property type="match status" value="1"/>
</dbReference>
<reference evidence="6" key="1">
    <citation type="submission" date="2016-01" db="EMBL/GenBank/DDBJ databases">
        <authorList>
            <person name="Peeters C."/>
        </authorList>
    </citation>
    <scope>NUCLEOTIDE SEQUENCE</scope>
    <source>
        <strain evidence="6">LMG 29321</strain>
    </source>
</reference>
<dbReference type="Gene3D" id="3.30.300.30">
    <property type="match status" value="1"/>
</dbReference>
<dbReference type="GO" id="GO:0006631">
    <property type="term" value="P:fatty acid metabolic process"/>
    <property type="evidence" value="ECO:0007669"/>
    <property type="project" value="UniProtKB-KW"/>
</dbReference>
<evidence type="ECO:0000256" key="4">
    <source>
        <dbReference type="ARBA" id="ARBA00023098"/>
    </source>
</evidence>
<evidence type="ECO:0000259" key="5">
    <source>
        <dbReference type="Pfam" id="PF13193"/>
    </source>
</evidence>
<accession>A0A158BZH4</accession>
<evidence type="ECO:0000313" key="6">
    <source>
        <dbReference type="EMBL" id="SAK75509.1"/>
    </source>
</evidence>
<evidence type="ECO:0000256" key="1">
    <source>
        <dbReference type="ARBA" id="ARBA00006432"/>
    </source>
</evidence>
<keyword evidence="2" id="KW-0436">Ligase</keyword>
<keyword evidence="4" id="KW-0443">Lipid metabolism</keyword>
<evidence type="ECO:0000313" key="7">
    <source>
        <dbReference type="Proteomes" id="UP000071859"/>
    </source>
</evidence>
<keyword evidence="3" id="KW-0276">Fatty acid metabolism</keyword>
<dbReference type="PANTHER" id="PTHR43859">
    <property type="entry name" value="ACYL-ACTIVATING ENZYME"/>
    <property type="match status" value="1"/>
</dbReference>
<comment type="similarity">
    <text evidence="1">Belongs to the ATP-dependent AMP-binding enzyme family.</text>
</comment>
<dbReference type="GO" id="GO:0016874">
    <property type="term" value="F:ligase activity"/>
    <property type="evidence" value="ECO:0007669"/>
    <property type="project" value="UniProtKB-KW"/>
</dbReference>
<dbReference type="FunFam" id="3.30.300.30:FF:000008">
    <property type="entry name" value="2,3-dihydroxybenzoate-AMP ligase"/>
    <property type="match status" value="1"/>
</dbReference>